<dbReference type="Proteomes" id="UP000215244">
    <property type="component" value="Chromosome"/>
</dbReference>
<organism evidence="1 2">
    <name type="scientific">Maribacter cobaltidurans</name>
    <dbReference type="NCBI Taxonomy" id="1178778"/>
    <lineage>
        <taxon>Bacteria</taxon>
        <taxon>Pseudomonadati</taxon>
        <taxon>Bacteroidota</taxon>
        <taxon>Flavobacteriia</taxon>
        <taxon>Flavobacteriales</taxon>
        <taxon>Flavobacteriaceae</taxon>
        <taxon>Maribacter</taxon>
    </lineage>
</organism>
<dbReference type="RefSeq" id="WP_094997562.1">
    <property type="nucleotide sequence ID" value="NZ_BMJL01000007.1"/>
</dbReference>
<evidence type="ECO:0000313" key="2">
    <source>
        <dbReference type="Proteomes" id="UP000215244"/>
    </source>
</evidence>
<dbReference type="EMBL" id="CP022957">
    <property type="protein sequence ID" value="ASV30948.1"/>
    <property type="molecule type" value="Genomic_DNA"/>
</dbReference>
<gene>
    <name evidence="1" type="ORF">CJ263_12385</name>
</gene>
<keyword evidence="2" id="KW-1185">Reference proteome</keyword>
<protein>
    <submittedName>
        <fullName evidence="1">Uncharacterized protein</fullName>
    </submittedName>
</protein>
<dbReference type="AlphaFoldDB" id="A0A223V7G8"/>
<evidence type="ECO:0000313" key="1">
    <source>
        <dbReference type="EMBL" id="ASV30948.1"/>
    </source>
</evidence>
<name>A0A223V7G8_9FLAO</name>
<reference evidence="1 2" key="1">
    <citation type="submission" date="2017-08" db="EMBL/GenBank/DDBJ databases">
        <title>The complete genome sequence of Maribacter sp. B1, isolated from deep-sea sediment.</title>
        <authorList>
            <person name="Wu Y.-H."/>
            <person name="Cheng H."/>
            <person name="Xu X.-W."/>
        </authorList>
    </citation>
    <scope>NUCLEOTIDE SEQUENCE [LARGE SCALE GENOMIC DNA]</scope>
    <source>
        <strain evidence="1 2">B1</strain>
    </source>
</reference>
<dbReference type="KEGG" id="marb:CJ263_12385"/>
<proteinExistence type="predicted"/>
<sequence>MLFEITILDTNGRPLLRDAFLMESITTLMDFTSEVLKPLSQSTEKKAFELFIRCEKGRHVFHRFDSLDGVILFKNALYEHLIELNETPNRNIESTIDFILSNKP</sequence>
<accession>A0A223V7G8</accession>
<dbReference type="OrthoDB" id="1178491at2"/>